<dbReference type="EMBL" id="BMDO01000001">
    <property type="protein sequence ID" value="GGI49556.1"/>
    <property type="molecule type" value="Genomic_DNA"/>
</dbReference>
<dbReference type="InterPro" id="IPR035973">
    <property type="entry name" value="Cyt_c_oxidase_su3-like_sf"/>
</dbReference>
<dbReference type="AlphaFoldDB" id="A0A917J8T6"/>
<dbReference type="InterPro" id="IPR000298">
    <property type="entry name" value="Cyt_c_oxidase-like_su3"/>
</dbReference>
<dbReference type="InterPro" id="IPR013833">
    <property type="entry name" value="Cyt_c_oxidase_su3_a-hlx"/>
</dbReference>
<evidence type="ECO:0000256" key="3">
    <source>
        <dbReference type="ARBA" id="ARBA00022475"/>
    </source>
</evidence>
<proteinExistence type="inferred from homology"/>
<keyword evidence="5 8" id="KW-1133">Transmembrane helix</keyword>
<evidence type="ECO:0000256" key="4">
    <source>
        <dbReference type="ARBA" id="ARBA00022692"/>
    </source>
</evidence>
<organism evidence="10 11">
    <name type="scientific">Mucilaginibacter galii</name>
    <dbReference type="NCBI Taxonomy" id="2005073"/>
    <lineage>
        <taxon>Bacteria</taxon>
        <taxon>Pseudomonadati</taxon>
        <taxon>Bacteroidota</taxon>
        <taxon>Sphingobacteriia</taxon>
        <taxon>Sphingobacteriales</taxon>
        <taxon>Sphingobacteriaceae</taxon>
        <taxon>Mucilaginibacter</taxon>
    </lineage>
</organism>
<comment type="similarity">
    <text evidence="2 7">Belongs to the cytochrome c oxidase subunit 3 family.</text>
</comment>
<feature type="transmembrane region" description="Helical" evidence="8">
    <location>
        <begin position="91"/>
        <end position="111"/>
    </location>
</feature>
<feature type="domain" description="Heme-copper oxidase subunit III family profile" evidence="9">
    <location>
        <begin position="1"/>
        <end position="195"/>
    </location>
</feature>
<evidence type="ECO:0000256" key="7">
    <source>
        <dbReference type="RuleBase" id="RU003376"/>
    </source>
</evidence>
<evidence type="ECO:0000256" key="2">
    <source>
        <dbReference type="ARBA" id="ARBA00010581"/>
    </source>
</evidence>
<keyword evidence="11" id="KW-1185">Reference proteome</keyword>
<dbReference type="PANTHER" id="PTHR11403:SF2">
    <property type="entry name" value="CYTOCHROME BO(3) UBIQUINOL OXIDASE SUBUNIT 3"/>
    <property type="match status" value="1"/>
</dbReference>
<dbReference type="InterPro" id="IPR024791">
    <property type="entry name" value="Cyt_c/ubiquinol_Oxase_su3"/>
</dbReference>
<dbReference type="Gene3D" id="1.20.120.80">
    <property type="entry name" value="Cytochrome c oxidase, subunit III, four-helix bundle"/>
    <property type="match status" value="1"/>
</dbReference>
<feature type="transmembrane region" description="Helical" evidence="8">
    <location>
        <begin position="131"/>
        <end position="154"/>
    </location>
</feature>
<evidence type="ECO:0000256" key="6">
    <source>
        <dbReference type="ARBA" id="ARBA00023136"/>
    </source>
</evidence>
<name>A0A917J8T6_9SPHI</name>
<dbReference type="PANTHER" id="PTHR11403">
    <property type="entry name" value="CYTOCHROME C OXIDASE SUBUNIT III"/>
    <property type="match status" value="1"/>
</dbReference>
<evidence type="ECO:0000259" key="9">
    <source>
        <dbReference type="PROSITE" id="PS50253"/>
    </source>
</evidence>
<evidence type="ECO:0000256" key="5">
    <source>
        <dbReference type="ARBA" id="ARBA00022989"/>
    </source>
</evidence>
<keyword evidence="4 7" id="KW-0812">Transmembrane</keyword>
<gene>
    <name evidence="10" type="primary">ctaE</name>
    <name evidence="10" type="ORF">GCM10011425_07680</name>
</gene>
<accession>A0A917J8T6</accession>
<protein>
    <submittedName>
        <fullName evidence="10">Cytochrome oxidase subunit III</fullName>
    </submittedName>
</protein>
<dbReference type="SUPFAM" id="SSF81452">
    <property type="entry name" value="Cytochrome c oxidase subunit III-like"/>
    <property type="match status" value="1"/>
</dbReference>
<reference evidence="10" key="2">
    <citation type="submission" date="2020-09" db="EMBL/GenBank/DDBJ databases">
        <authorList>
            <person name="Sun Q."/>
            <person name="Sedlacek I."/>
        </authorList>
    </citation>
    <scope>NUCLEOTIDE SEQUENCE</scope>
    <source>
        <strain evidence="10">CCM 8711</strain>
    </source>
</reference>
<evidence type="ECO:0000313" key="10">
    <source>
        <dbReference type="EMBL" id="GGI49556.1"/>
    </source>
</evidence>
<evidence type="ECO:0000256" key="8">
    <source>
        <dbReference type="SAM" id="Phobius"/>
    </source>
</evidence>
<evidence type="ECO:0000313" key="11">
    <source>
        <dbReference type="Proteomes" id="UP000662074"/>
    </source>
</evidence>
<feature type="transmembrane region" description="Helical" evidence="8">
    <location>
        <begin position="58"/>
        <end position="79"/>
    </location>
</feature>
<keyword evidence="6 8" id="KW-0472">Membrane</keyword>
<reference evidence="10" key="1">
    <citation type="journal article" date="2014" name="Int. J. Syst. Evol. Microbiol.">
        <title>Complete genome sequence of Corynebacterium casei LMG S-19264T (=DSM 44701T), isolated from a smear-ripened cheese.</title>
        <authorList>
            <consortium name="US DOE Joint Genome Institute (JGI-PGF)"/>
            <person name="Walter F."/>
            <person name="Albersmeier A."/>
            <person name="Kalinowski J."/>
            <person name="Ruckert C."/>
        </authorList>
    </citation>
    <scope>NUCLEOTIDE SEQUENCE</scope>
    <source>
        <strain evidence="10">CCM 8711</strain>
    </source>
</reference>
<feature type="transmembrane region" description="Helical" evidence="8">
    <location>
        <begin position="174"/>
        <end position="192"/>
    </location>
</feature>
<keyword evidence="3" id="KW-1003">Cell membrane</keyword>
<dbReference type="RefSeq" id="WP_229747027.1">
    <property type="nucleotide sequence ID" value="NZ_BMDO01000001.1"/>
</dbReference>
<dbReference type="PROSITE" id="PS50253">
    <property type="entry name" value="COX3"/>
    <property type="match status" value="1"/>
</dbReference>
<dbReference type="GO" id="GO:0005886">
    <property type="term" value="C:plasma membrane"/>
    <property type="evidence" value="ECO:0007669"/>
    <property type="project" value="UniProtKB-SubCell"/>
</dbReference>
<sequence length="195" mass="22679">MMMARFEQDKNKLDLTPKRFNMWIFLFTSFMFFAALTSGFIVYIGGKGHALKMNLPVAFMYSTGIIIVSSLTMFLASNAAKKLQFAKQRTFLWATFILGLGFLGMQVYAWYVLAFEMKAYFINPNASISFVYVFSLMHLLHILAGLVLLIVSLVSTYRKTPQVINLFRMEMTSIFWHFVDIIWIYLYVFLLLNQN</sequence>
<feature type="transmembrane region" description="Helical" evidence="8">
    <location>
        <begin position="20"/>
        <end position="46"/>
    </location>
</feature>
<comment type="caution">
    <text evidence="10">The sequence shown here is derived from an EMBL/GenBank/DDBJ whole genome shotgun (WGS) entry which is preliminary data.</text>
</comment>
<dbReference type="Pfam" id="PF00510">
    <property type="entry name" value="COX3"/>
    <property type="match status" value="1"/>
</dbReference>
<dbReference type="GO" id="GO:0004129">
    <property type="term" value="F:cytochrome-c oxidase activity"/>
    <property type="evidence" value="ECO:0007669"/>
    <property type="project" value="InterPro"/>
</dbReference>
<comment type="subcellular location">
    <subcellularLocation>
        <location evidence="1 7">Cell membrane</location>
        <topology evidence="1 7">Multi-pass membrane protein</topology>
    </subcellularLocation>
</comment>
<evidence type="ECO:0000256" key="1">
    <source>
        <dbReference type="ARBA" id="ARBA00004651"/>
    </source>
</evidence>
<dbReference type="Proteomes" id="UP000662074">
    <property type="component" value="Unassembled WGS sequence"/>
</dbReference>
<dbReference type="CDD" id="cd00386">
    <property type="entry name" value="Heme_Cu_Oxidase_III_like"/>
    <property type="match status" value="1"/>
</dbReference>
<dbReference type="GO" id="GO:0019646">
    <property type="term" value="P:aerobic electron transport chain"/>
    <property type="evidence" value="ECO:0007669"/>
    <property type="project" value="InterPro"/>
</dbReference>